<dbReference type="Pfam" id="PF26479">
    <property type="entry name" value="DUF8152"/>
    <property type="match status" value="1"/>
</dbReference>
<evidence type="ECO:0000259" key="1">
    <source>
        <dbReference type="Pfam" id="PF26479"/>
    </source>
</evidence>
<dbReference type="Proteomes" id="UP000509750">
    <property type="component" value="Chromosome"/>
</dbReference>
<evidence type="ECO:0000313" key="3">
    <source>
        <dbReference type="Proteomes" id="UP000509750"/>
    </source>
</evidence>
<feature type="domain" description="DUF8152" evidence="1">
    <location>
        <begin position="5"/>
        <end position="88"/>
    </location>
</feature>
<dbReference type="KEGG" id="halg:HUG10_14020"/>
<gene>
    <name evidence="2" type="ORF">HUG10_14020</name>
</gene>
<name>A0A7D5H1K9_9EURY</name>
<sequence>MTDERVRRLHDHLEATAELPVEREVGAYLGEAEAVARDLAERPAEPAVVSERAEHVRDLLAEVEGTGNDEADEHVAAARDLARELVEEPAECDG</sequence>
<proteinExistence type="predicted"/>
<keyword evidence="3" id="KW-1185">Reference proteome</keyword>
<protein>
    <recommendedName>
        <fullName evidence="1">DUF8152 domain-containing protein</fullName>
    </recommendedName>
</protein>
<reference evidence="2 3" key="1">
    <citation type="submission" date="2020-07" db="EMBL/GenBank/DDBJ databases">
        <title>Gai3-2, isolated from salt lake.</title>
        <authorList>
            <person name="Cui H."/>
            <person name="Shi X."/>
        </authorList>
    </citation>
    <scope>NUCLEOTIDE SEQUENCE [LARGE SCALE GENOMIC DNA]</scope>
    <source>
        <strain evidence="2 3">Gai3-2</strain>
    </source>
</reference>
<dbReference type="InterPro" id="IPR058465">
    <property type="entry name" value="DUF8152"/>
</dbReference>
<dbReference type="GeneID" id="56029971"/>
<dbReference type="EMBL" id="CP058529">
    <property type="protein sequence ID" value="QLG28593.1"/>
    <property type="molecule type" value="Genomic_DNA"/>
</dbReference>
<dbReference type="RefSeq" id="WP_179170167.1">
    <property type="nucleotide sequence ID" value="NZ_CP058529.1"/>
</dbReference>
<organism evidence="2 3">
    <name type="scientific">Halorarum halophilum</name>
    <dbReference type="NCBI Taxonomy" id="2743090"/>
    <lineage>
        <taxon>Archaea</taxon>
        <taxon>Methanobacteriati</taxon>
        <taxon>Methanobacteriota</taxon>
        <taxon>Stenosarchaea group</taxon>
        <taxon>Halobacteria</taxon>
        <taxon>Halobacteriales</taxon>
        <taxon>Haloferacaceae</taxon>
        <taxon>Halorarum</taxon>
    </lineage>
</organism>
<dbReference type="AlphaFoldDB" id="A0A7D5H1K9"/>
<accession>A0A7D5H1K9</accession>
<dbReference type="OrthoDB" id="204708at2157"/>
<evidence type="ECO:0000313" key="2">
    <source>
        <dbReference type="EMBL" id="QLG28593.1"/>
    </source>
</evidence>